<gene>
    <name evidence="4" type="ORF">Q8G35_00150</name>
</gene>
<feature type="compositionally biased region" description="Acidic residues" evidence="1">
    <location>
        <begin position="284"/>
        <end position="327"/>
    </location>
</feature>
<reference evidence="4" key="1">
    <citation type="submission" date="2023-07" db="EMBL/GenBank/DDBJ databases">
        <title>Murine gut Bacillus species.</title>
        <authorList>
            <person name="Gutman E."/>
            <person name="Hashuel R."/>
            <person name="Litvak Y."/>
        </authorList>
    </citation>
    <scope>NUCLEOTIDE SEQUENCE</scope>
    <source>
        <strain evidence="4">RU283</strain>
    </source>
</reference>
<evidence type="ECO:0000256" key="1">
    <source>
        <dbReference type="SAM" id="MobiDB-lite"/>
    </source>
</evidence>
<feature type="transmembrane region" description="Helical" evidence="2">
    <location>
        <begin position="20"/>
        <end position="40"/>
    </location>
</feature>
<dbReference type="InterPro" id="IPR050570">
    <property type="entry name" value="Cell_wall_metabolism_enzyme"/>
</dbReference>
<dbReference type="SUPFAM" id="SSF51261">
    <property type="entry name" value="Duplicated hybrid motif"/>
    <property type="match status" value="1"/>
</dbReference>
<feature type="region of interest" description="Disordered" evidence="1">
    <location>
        <begin position="223"/>
        <end position="338"/>
    </location>
</feature>
<organism evidence="4 5">
    <name type="scientific">Peribacillus simplex</name>
    <dbReference type="NCBI Taxonomy" id="1478"/>
    <lineage>
        <taxon>Bacteria</taxon>
        <taxon>Bacillati</taxon>
        <taxon>Bacillota</taxon>
        <taxon>Bacilli</taxon>
        <taxon>Bacillales</taxon>
        <taxon>Bacillaceae</taxon>
        <taxon>Peribacillus</taxon>
    </lineage>
</organism>
<name>A0AA90NP55_9BACI</name>
<sequence>MREEEKKPTSTIRRILKQRWALSAIYIASAAIILAAAFLLQNSFDDSAKDGKEESAETGKNYDQPSVEVNSNLETIKMPVADADKSVIKKQFYDVNADEKAQEEALVFYNNRYEQNKGIDIAMEDGKSFDVKASLSGNVTKVQDDALLGNLVEVEHEDGVVTRYQSVKDIKVAVGDKVKQGQAIATAGKSQINEEAGVHVHFEIRKDNIALNPLDFVDKQASAIQSATDAEGSELEDSANKEETPAVEGSEADKGETPAVEGSEADKEETPAVEGSEADKEETPAVEESETGTEEAPAVDETDESTDLESGTDEEGSVPGEDTTEESDSLKDSLNQSN</sequence>
<evidence type="ECO:0000259" key="3">
    <source>
        <dbReference type="Pfam" id="PF01551"/>
    </source>
</evidence>
<evidence type="ECO:0000256" key="2">
    <source>
        <dbReference type="SAM" id="Phobius"/>
    </source>
</evidence>
<evidence type="ECO:0000313" key="5">
    <source>
        <dbReference type="Proteomes" id="UP001178277"/>
    </source>
</evidence>
<dbReference type="EMBL" id="JAUUTP010000001">
    <property type="protein sequence ID" value="MDP1416816.1"/>
    <property type="molecule type" value="Genomic_DNA"/>
</dbReference>
<dbReference type="Gene3D" id="2.70.70.10">
    <property type="entry name" value="Glucose Permease (Domain IIA)"/>
    <property type="match status" value="1"/>
</dbReference>
<comment type="caution">
    <text evidence="4">The sequence shown here is derived from an EMBL/GenBank/DDBJ whole genome shotgun (WGS) entry which is preliminary data.</text>
</comment>
<dbReference type="RefSeq" id="WP_305158429.1">
    <property type="nucleotide sequence ID" value="NZ_JAUUTP010000001.1"/>
</dbReference>
<dbReference type="Proteomes" id="UP001178277">
    <property type="component" value="Unassembled WGS sequence"/>
</dbReference>
<dbReference type="CDD" id="cd12797">
    <property type="entry name" value="M23_peptidase"/>
    <property type="match status" value="1"/>
</dbReference>
<dbReference type="PANTHER" id="PTHR21666">
    <property type="entry name" value="PEPTIDASE-RELATED"/>
    <property type="match status" value="1"/>
</dbReference>
<dbReference type="InterPro" id="IPR011055">
    <property type="entry name" value="Dup_hybrid_motif"/>
</dbReference>
<keyword evidence="2" id="KW-0812">Transmembrane</keyword>
<dbReference type="AlphaFoldDB" id="A0AA90NP55"/>
<feature type="domain" description="M23ase beta-sheet core" evidence="3">
    <location>
        <begin position="115"/>
        <end position="213"/>
    </location>
</feature>
<protein>
    <submittedName>
        <fullName evidence="4">Peptidoglycan DD-metalloendopeptidase family protein</fullName>
    </submittedName>
</protein>
<accession>A0AA90NP55</accession>
<dbReference type="PANTHER" id="PTHR21666:SF291">
    <property type="entry name" value="STAGE II SPORULATION PROTEIN Q"/>
    <property type="match status" value="1"/>
</dbReference>
<evidence type="ECO:0000313" key="4">
    <source>
        <dbReference type="EMBL" id="MDP1416816.1"/>
    </source>
</evidence>
<keyword evidence="2" id="KW-1133">Transmembrane helix</keyword>
<dbReference type="Pfam" id="PF01551">
    <property type="entry name" value="Peptidase_M23"/>
    <property type="match status" value="1"/>
</dbReference>
<dbReference type="InterPro" id="IPR016047">
    <property type="entry name" value="M23ase_b-sheet_dom"/>
</dbReference>
<proteinExistence type="predicted"/>
<keyword evidence="2" id="KW-0472">Membrane</keyword>
<dbReference type="GO" id="GO:0004222">
    <property type="term" value="F:metalloendopeptidase activity"/>
    <property type="evidence" value="ECO:0007669"/>
    <property type="project" value="TreeGrafter"/>
</dbReference>